<gene>
    <name evidence="1" type="ORF">H5410_045406</name>
</gene>
<name>A0A9J5XCN2_SOLCO</name>
<keyword evidence="2" id="KW-1185">Reference proteome</keyword>
<comment type="caution">
    <text evidence="1">The sequence shown here is derived from an EMBL/GenBank/DDBJ whole genome shotgun (WGS) entry which is preliminary data.</text>
</comment>
<dbReference type="EMBL" id="JACXVP010000009">
    <property type="protein sequence ID" value="KAG5584972.1"/>
    <property type="molecule type" value="Genomic_DNA"/>
</dbReference>
<reference evidence="1 2" key="1">
    <citation type="submission" date="2020-09" db="EMBL/GenBank/DDBJ databases">
        <title>De no assembly of potato wild relative species, Solanum commersonii.</title>
        <authorList>
            <person name="Cho K."/>
        </authorList>
    </citation>
    <scope>NUCLEOTIDE SEQUENCE [LARGE SCALE GENOMIC DNA]</scope>
    <source>
        <strain evidence="1">LZ3.2</strain>
        <tissue evidence="1">Leaf</tissue>
    </source>
</reference>
<proteinExistence type="predicted"/>
<protein>
    <submittedName>
        <fullName evidence="1">Uncharacterized protein</fullName>
    </submittedName>
</protein>
<evidence type="ECO:0000313" key="2">
    <source>
        <dbReference type="Proteomes" id="UP000824120"/>
    </source>
</evidence>
<dbReference type="AlphaFoldDB" id="A0A9J5XCN2"/>
<dbReference type="Proteomes" id="UP000824120">
    <property type="component" value="Chromosome 9"/>
</dbReference>
<evidence type="ECO:0000313" key="1">
    <source>
        <dbReference type="EMBL" id="KAG5584972.1"/>
    </source>
</evidence>
<sequence length="137" mass="15734">MKIYEDFLSLSTNLLWWEDPQFFIDPQDTDSILRVHLEPFEFNHPALCESWKACVGTEKNPHSMRKSKGPERAFRAFKTKAPSPIGNAPSSDSCSDSVLIRLLPLELPVKWKGRPLAPERFILCSLIRKDRMSMFPG</sequence>
<accession>A0A9J5XCN2</accession>
<organism evidence="1 2">
    <name type="scientific">Solanum commersonii</name>
    <name type="common">Commerson's wild potato</name>
    <name type="synonym">Commerson's nightshade</name>
    <dbReference type="NCBI Taxonomy" id="4109"/>
    <lineage>
        <taxon>Eukaryota</taxon>
        <taxon>Viridiplantae</taxon>
        <taxon>Streptophyta</taxon>
        <taxon>Embryophyta</taxon>
        <taxon>Tracheophyta</taxon>
        <taxon>Spermatophyta</taxon>
        <taxon>Magnoliopsida</taxon>
        <taxon>eudicotyledons</taxon>
        <taxon>Gunneridae</taxon>
        <taxon>Pentapetalae</taxon>
        <taxon>asterids</taxon>
        <taxon>lamiids</taxon>
        <taxon>Solanales</taxon>
        <taxon>Solanaceae</taxon>
        <taxon>Solanoideae</taxon>
        <taxon>Solaneae</taxon>
        <taxon>Solanum</taxon>
    </lineage>
</organism>